<dbReference type="InterPro" id="IPR039866">
    <property type="entry name" value="CPQ"/>
</dbReference>
<evidence type="ECO:0000256" key="9">
    <source>
        <dbReference type="ARBA" id="ARBA00022723"/>
    </source>
</evidence>
<keyword evidence="17" id="KW-0325">Glycoprotein</keyword>
<keyword evidence="11" id="KW-0378">Hydrolase</keyword>
<keyword evidence="9" id="KW-0479">Metal-binding</keyword>
<dbReference type="PROSITE" id="PS51318">
    <property type="entry name" value="TAT"/>
    <property type="match status" value="1"/>
</dbReference>
<evidence type="ECO:0000256" key="13">
    <source>
        <dbReference type="ARBA" id="ARBA00022833"/>
    </source>
</evidence>
<dbReference type="SUPFAM" id="SSF53187">
    <property type="entry name" value="Zn-dependent exopeptidases"/>
    <property type="match status" value="1"/>
</dbReference>
<keyword evidence="8" id="KW-0645">Protease</keyword>
<keyword evidence="7" id="KW-0121">Carboxypeptidase</keyword>
<dbReference type="PANTHER" id="PTHR12053:SF3">
    <property type="entry name" value="CARBOXYPEPTIDASE Q"/>
    <property type="match status" value="1"/>
</dbReference>
<evidence type="ECO:0000256" key="15">
    <source>
        <dbReference type="ARBA" id="ARBA00023049"/>
    </source>
</evidence>
<evidence type="ECO:0000256" key="11">
    <source>
        <dbReference type="ARBA" id="ARBA00022801"/>
    </source>
</evidence>
<evidence type="ECO:0000256" key="14">
    <source>
        <dbReference type="ARBA" id="ARBA00023034"/>
    </source>
</evidence>
<evidence type="ECO:0000256" key="1">
    <source>
        <dbReference type="ARBA" id="ARBA00004240"/>
    </source>
</evidence>
<dbReference type="Gene3D" id="3.50.30.30">
    <property type="match status" value="1"/>
</dbReference>
<dbReference type="GO" id="GO:0046872">
    <property type="term" value="F:metal ion binding"/>
    <property type="evidence" value="ECO:0007669"/>
    <property type="project" value="UniProtKB-KW"/>
</dbReference>
<sequence>MMTRAAFLAAMAAAAGSATVPTSSAAVPEVARAAFDPMSPARLHRRVREVCDFGPRWTGYPAEHRASRWVAQRLRDAGLRVDVDRYGFRRWDVRKWRVELLLPGGGVVPISTFPLWSTHAGAGTADLVDVGFGSDPELAMHDLEGKAVVVTGKALLNVFSTYRDVYFHAADAGAVSMFVSSDAPDNLIRPTSWSKNQLDKNPIPGFNLGAQDLARVRAAAQAGGRIRWRLDSSHVDGTTYDVTAGLPGSGAEPGALMVCAHVDSWFTGALDNATGVAGLIGLAEHFARVPVAERPKDMYFVSVTGHDTGFPYGGLQHWVERHEDLVGSLDGFVNLDHLAAHHEEHVSTGGVIDMLGLEIDTPFDQERALFTSAHPELLAIWAPVLLQYRLAPAVPAPTAPALTPNPDLEGIIAERGVPTSSLTMATPHYHTVGDTPDRIPPEQLSRSVMAHRDVLTALQGTAGAVLRRR</sequence>
<dbReference type="GO" id="GO:0005764">
    <property type="term" value="C:lysosome"/>
    <property type="evidence" value="ECO:0007669"/>
    <property type="project" value="UniProtKB-SubCell"/>
</dbReference>
<proteinExistence type="predicted"/>
<evidence type="ECO:0000256" key="10">
    <source>
        <dbReference type="ARBA" id="ARBA00022729"/>
    </source>
</evidence>
<dbReference type="GO" id="GO:0005576">
    <property type="term" value="C:extracellular region"/>
    <property type="evidence" value="ECO:0007669"/>
    <property type="project" value="UniProtKB-SubCell"/>
</dbReference>
<keyword evidence="6" id="KW-0964">Secreted</keyword>
<evidence type="ECO:0000313" key="22">
    <source>
        <dbReference type="EMBL" id="CAB4721170.1"/>
    </source>
</evidence>
<dbReference type="GO" id="GO:0070573">
    <property type="term" value="F:metallodipeptidase activity"/>
    <property type="evidence" value="ECO:0007669"/>
    <property type="project" value="InterPro"/>
</dbReference>
<gene>
    <name evidence="22" type="ORF">UFOPK2579_01988</name>
</gene>
<comment type="subcellular location">
    <subcellularLocation>
        <location evidence="1">Endoplasmic reticulum</location>
    </subcellularLocation>
    <subcellularLocation>
        <location evidence="3">Golgi apparatus</location>
    </subcellularLocation>
    <subcellularLocation>
        <location evidence="2">Lysosome</location>
    </subcellularLocation>
    <subcellularLocation>
        <location evidence="4">Secreted</location>
    </subcellularLocation>
</comment>
<evidence type="ECO:0000256" key="5">
    <source>
        <dbReference type="ARBA" id="ARBA00014116"/>
    </source>
</evidence>
<dbReference type="GO" id="GO:0006508">
    <property type="term" value="P:proteolysis"/>
    <property type="evidence" value="ECO:0007669"/>
    <property type="project" value="UniProtKB-KW"/>
</dbReference>
<reference evidence="22" key="1">
    <citation type="submission" date="2020-05" db="EMBL/GenBank/DDBJ databases">
        <authorList>
            <person name="Chiriac C."/>
            <person name="Salcher M."/>
            <person name="Ghai R."/>
            <person name="Kavagutti S V."/>
        </authorList>
    </citation>
    <scope>NUCLEOTIDE SEQUENCE</scope>
</reference>
<evidence type="ECO:0000256" key="20">
    <source>
        <dbReference type="ARBA" id="ARBA00033328"/>
    </source>
</evidence>
<keyword evidence="15" id="KW-0482">Metalloprotease</keyword>
<evidence type="ECO:0000256" key="17">
    <source>
        <dbReference type="ARBA" id="ARBA00023180"/>
    </source>
</evidence>
<comment type="subunit">
    <text evidence="19">Homodimer. The monomeric form is inactive while the homodimer is active.</text>
</comment>
<keyword evidence="10" id="KW-0732">Signal</keyword>
<dbReference type="InterPro" id="IPR007484">
    <property type="entry name" value="Peptidase_M28"/>
</dbReference>
<dbReference type="GO" id="GO:0005783">
    <property type="term" value="C:endoplasmic reticulum"/>
    <property type="evidence" value="ECO:0007669"/>
    <property type="project" value="UniProtKB-SubCell"/>
</dbReference>
<protein>
    <recommendedName>
        <fullName evidence="5">Carboxypeptidase Q</fullName>
    </recommendedName>
    <alternativeName>
        <fullName evidence="20">Plasma glutamate carboxypeptidase</fullName>
    </alternativeName>
</protein>
<dbReference type="GO" id="GO:0005794">
    <property type="term" value="C:Golgi apparatus"/>
    <property type="evidence" value="ECO:0007669"/>
    <property type="project" value="UniProtKB-SubCell"/>
</dbReference>
<keyword evidence="16" id="KW-0865">Zymogen</keyword>
<keyword evidence="18" id="KW-0458">Lysosome</keyword>
<dbReference type="InterPro" id="IPR006311">
    <property type="entry name" value="TAT_signal"/>
</dbReference>
<evidence type="ECO:0000256" key="8">
    <source>
        <dbReference type="ARBA" id="ARBA00022670"/>
    </source>
</evidence>
<dbReference type="AlphaFoldDB" id="A0A6J6RB01"/>
<evidence type="ECO:0000256" key="3">
    <source>
        <dbReference type="ARBA" id="ARBA00004555"/>
    </source>
</evidence>
<dbReference type="Gene3D" id="3.40.630.10">
    <property type="entry name" value="Zn peptidases"/>
    <property type="match status" value="1"/>
</dbReference>
<dbReference type="PANTHER" id="PTHR12053">
    <property type="entry name" value="PROTEASE FAMILY M28 PLASMA GLUTAMATE CARBOXYPEPTIDASE-RELATED"/>
    <property type="match status" value="1"/>
</dbReference>
<evidence type="ECO:0000256" key="16">
    <source>
        <dbReference type="ARBA" id="ARBA00023145"/>
    </source>
</evidence>
<evidence type="ECO:0000256" key="4">
    <source>
        <dbReference type="ARBA" id="ARBA00004613"/>
    </source>
</evidence>
<evidence type="ECO:0000256" key="19">
    <source>
        <dbReference type="ARBA" id="ARBA00025833"/>
    </source>
</evidence>
<evidence type="ECO:0000256" key="2">
    <source>
        <dbReference type="ARBA" id="ARBA00004371"/>
    </source>
</evidence>
<evidence type="ECO:0000256" key="12">
    <source>
        <dbReference type="ARBA" id="ARBA00022824"/>
    </source>
</evidence>
<keyword evidence="13" id="KW-0862">Zinc</keyword>
<name>A0A6J6RB01_9ZZZZ</name>
<accession>A0A6J6RB01</accession>
<evidence type="ECO:0000256" key="18">
    <source>
        <dbReference type="ARBA" id="ARBA00023228"/>
    </source>
</evidence>
<dbReference type="Pfam" id="PF04389">
    <property type="entry name" value="Peptidase_M28"/>
    <property type="match status" value="1"/>
</dbReference>
<organism evidence="22">
    <name type="scientific">freshwater metagenome</name>
    <dbReference type="NCBI Taxonomy" id="449393"/>
    <lineage>
        <taxon>unclassified sequences</taxon>
        <taxon>metagenomes</taxon>
        <taxon>ecological metagenomes</taxon>
    </lineage>
</organism>
<keyword evidence="14" id="KW-0333">Golgi apparatus</keyword>
<evidence type="ECO:0000259" key="21">
    <source>
        <dbReference type="Pfam" id="PF04389"/>
    </source>
</evidence>
<dbReference type="GO" id="GO:0004180">
    <property type="term" value="F:carboxypeptidase activity"/>
    <property type="evidence" value="ECO:0007669"/>
    <property type="project" value="UniProtKB-KW"/>
</dbReference>
<keyword evidence="12" id="KW-0256">Endoplasmic reticulum</keyword>
<evidence type="ECO:0000256" key="7">
    <source>
        <dbReference type="ARBA" id="ARBA00022645"/>
    </source>
</evidence>
<evidence type="ECO:0000256" key="6">
    <source>
        <dbReference type="ARBA" id="ARBA00022525"/>
    </source>
</evidence>
<feature type="domain" description="Peptidase M28" evidence="21">
    <location>
        <begin position="242"/>
        <end position="447"/>
    </location>
</feature>
<dbReference type="EMBL" id="CAEZXR010000259">
    <property type="protein sequence ID" value="CAB4721170.1"/>
    <property type="molecule type" value="Genomic_DNA"/>
</dbReference>